<name>A0ABZ2D6G7_9SPHN</name>
<feature type="region of interest" description="Disordered" evidence="1">
    <location>
        <begin position="1"/>
        <end position="30"/>
    </location>
</feature>
<sequence length="85" mass="9722">MPKGNFQGFVVPEPWANDGGKRREPVLDADHTPPRVVRHVGWQHCITCRKPFWSNDVIALRRCPSCKGVKNEYAKPLRKQETGRA</sequence>
<evidence type="ECO:0008006" key="4">
    <source>
        <dbReference type="Google" id="ProtNLM"/>
    </source>
</evidence>
<organism evidence="2 3">
    <name type="scientific">Pelagerythrobacter marensis</name>
    <dbReference type="NCBI Taxonomy" id="543877"/>
    <lineage>
        <taxon>Bacteria</taxon>
        <taxon>Pseudomonadati</taxon>
        <taxon>Pseudomonadota</taxon>
        <taxon>Alphaproteobacteria</taxon>
        <taxon>Sphingomonadales</taxon>
        <taxon>Erythrobacteraceae</taxon>
        <taxon>Pelagerythrobacter</taxon>
    </lineage>
</organism>
<dbReference type="RefSeq" id="WP_338445712.1">
    <property type="nucleotide sequence ID" value="NZ_CP144918.1"/>
</dbReference>
<evidence type="ECO:0000256" key="1">
    <source>
        <dbReference type="SAM" id="MobiDB-lite"/>
    </source>
</evidence>
<proteinExistence type="predicted"/>
<reference evidence="2 3" key="1">
    <citation type="submission" date="2024-02" db="EMBL/GenBank/DDBJ databases">
        <title>The whole genome sequence of five bacterial samples isolated from Abu Dhabi Sabkha-shore region.</title>
        <authorList>
            <person name="Sudalaimuthuasari N."/>
            <person name="Sarfraz B."/>
            <person name="Tuyisabe J.D."/>
            <person name="Mugisha Ntwali L.D.M."/>
            <person name="Ali A.I.A.A."/>
            <person name="Almansoori S.Z.A."/>
            <person name="Alajami H.S.A."/>
            <person name="Almeqbaali A.A.S."/>
            <person name="Kundu B."/>
            <person name="Saeed E.E."/>
            <person name="Sukumarinath V."/>
            <person name="Mishra A.K."/>
            <person name="Hazzouri K.M."/>
            <person name="Almaskari R."/>
            <person name="Sharma A.K."/>
            <person name="Amiri K.M.A."/>
        </authorList>
    </citation>
    <scope>NUCLEOTIDE SEQUENCE [LARGE SCALE GENOMIC DNA]</scope>
    <source>
        <strain evidence="3">kcgeb_sd</strain>
    </source>
</reference>
<dbReference type="EMBL" id="CP144918">
    <property type="protein sequence ID" value="WWA46816.1"/>
    <property type="molecule type" value="Genomic_DNA"/>
</dbReference>
<feature type="compositionally biased region" description="Basic and acidic residues" evidence="1">
    <location>
        <begin position="19"/>
        <end position="30"/>
    </location>
</feature>
<accession>A0ABZ2D6G7</accession>
<gene>
    <name evidence="2" type="ORF">V5F89_11130</name>
</gene>
<evidence type="ECO:0000313" key="2">
    <source>
        <dbReference type="EMBL" id="WWA46816.1"/>
    </source>
</evidence>
<protein>
    <recommendedName>
        <fullName evidence="4">Zinc-ribbon domain-containing protein</fullName>
    </recommendedName>
</protein>
<dbReference type="Proteomes" id="UP001335183">
    <property type="component" value="Chromosome"/>
</dbReference>
<keyword evidence="3" id="KW-1185">Reference proteome</keyword>
<evidence type="ECO:0000313" key="3">
    <source>
        <dbReference type="Proteomes" id="UP001335183"/>
    </source>
</evidence>